<dbReference type="RefSeq" id="WP_146068484.1">
    <property type="nucleotide sequence ID" value="NZ_CP076456.1"/>
</dbReference>
<keyword evidence="1" id="KW-1133">Transmembrane helix</keyword>
<organism evidence="2 3">
    <name type="scientific">Arthrobacter sunyaminii</name>
    <dbReference type="NCBI Taxonomy" id="2816859"/>
    <lineage>
        <taxon>Bacteria</taxon>
        <taxon>Bacillati</taxon>
        <taxon>Actinomycetota</taxon>
        <taxon>Actinomycetes</taxon>
        <taxon>Micrococcales</taxon>
        <taxon>Micrococcaceae</taxon>
        <taxon>Arthrobacter</taxon>
    </lineage>
</organism>
<protein>
    <submittedName>
        <fullName evidence="2">Uncharacterized protein</fullName>
    </submittedName>
</protein>
<evidence type="ECO:0000313" key="3">
    <source>
        <dbReference type="Proteomes" id="UP000680588"/>
    </source>
</evidence>
<reference evidence="2" key="1">
    <citation type="submission" date="2021-06" db="EMBL/GenBank/DDBJ databases">
        <title>Novel species in genus Arthrobacter.</title>
        <authorList>
            <person name="Zhang G."/>
        </authorList>
    </citation>
    <scope>NUCLEOTIDE SEQUENCE</scope>
    <source>
        <strain evidence="2">Zg-ZUI122</strain>
    </source>
</reference>
<dbReference type="KEGG" id="asun:KG104_07930"/>
<feature type="transmembrane region" description="Helical" evidence="1">
    <location>
        <begin position="62"/>
        <end position="83"/>
    </location>
</feature>
<sequence length="124" mass="13546">MGIYTRSSVLSAGSAVLVLAGAMVCALPALWLGMNLGYYPSRMVCTPETGYGSGCYEGEMEIAFVIFSFVWLPCAGVSLYATLRFRQVGTWVQRWWPFLAFSVVTVLIVAAGMISALNDPYAYF</sequence>
<keyword evidence="1" id="KW-0812">Transmembrane</keyword>
<proteinExistence type="predicted"/>
<name>A0A975S890_9MICC</name>
<evidence type="ECO:0000313" key="2">
    <source>
        <dbReference type="EMBL" id="QWQ37631.1"/>
    </source>
</evidence>
<dbReference type="Proteomes" id="UP000680588">
    <property type="component" value="Chromosome"/>
</dbReference>
<feature type="transmembrane region" description="Helical" evidence="1">
    <location>
        <begin position="95"/>
        <end position="117"/>
    </location>
</feature>
<keyword evidence="3" id="KW-1185">Reference proteome</keyword>
<evidence type="ECO:0000256" key="1">
    <source>
        <dbReference type="SAM" id="Phobius"/>
    </source>
</evidence>
<dbReference type="AlphaFoldDB" id="A0A975S890"/>
<keyword evidence="1" id="KW-0472">Membrane</keyword>
<feature type="transmembrane region" description="Helical" evidence="1">
    <location>
        <begin position="12"/>
        <end position="34"/>
    </location>
</feature>
<dbReference type="EMBL" id="CP076456">
    <property type="protein sequence ID" value="QWQ37631.1"/>
    <property type="molecule type" value="Genomic_DNA"/>
</dbReference>
<accession>A0A975S890</accession>
<gene>
    <name evidence="2" type="ORF">KG104_07930</name>
</gene>